<protein>
    <recommendedName>
        <fullName evidence="4">NADP-dependent oxidoreductase domain-containing protein</fullName>
    </recommendedName>
</protein>
<gene>
    <name evidence="5" type="ORF">B4110_1627</name>
</gene>
<feature type="domain" description="NADP-dependent oxidoreductase" evidence="4">
    <location>
        <begin position="33"/>
        <end position="332"/>
    </location>
</feature>
<dbReference type="PATRIC" id="fig|153151.4.peg.3286"/>
<dbReference type="FunFam" id="3.20.20.100:FF:000004">
    <property type="entry name" value="Oxidoreductase, aldo/keto reductase"/>
    <property type="match status" value="1"/>
</dbReference>
<evidence type="ECO:0000256" key="2">
    <source>
        <dbReference type="ARBA" id="ARBA00022857"/>
    </source>
</evidence>
<dbReference type="InterPro" id="IPR023210">
    <property type="entry name" value="NADP_OxRdtase_dom"/>
</dbReference>
<keyword evidence="3" id="KW-0560">Oxidoreductase</keyword>
<keyword evidence="2" id="KW-0521">NADP</keyword>
<evidence type="ECO:0000313" key="5">
    <source>
        <dbReference type="EMBL" id="KYD30118.1"/>
    </source>
</evidence>
<comment type="similarity">
    <text evidence="1">Belongs to the shaker potassium channel beta subunit family.</text>
</comment>
<dbReference type="Gene3D" id="3.20.20.100">
    <property type="entry name" value="NADP-dependent oxidoreductase domain"/>
    <property type="match status" value="1"/>
</dbReference>
<dbReference type="GO" id="GO:0016491">
    <property type="term" value="F:oxidoreductase activity"/>
    <property type="evidence" value="ECO:0007669"/>
    <property type="project" value="UniProtKB-KW"/>
</dbReference>
<reference evidence="5 6" key="1">
    <citation type="submission" date="2016-01" db="EMBL/GenBank/DDBJ databases">
        <title>Draft Genome Sequences of Seven Thermophilic Sporeformers Isolated from Foods.</title>
        <authorList>
            <person name="Berendsen E.M."/>
            <person name="Wells-Bennik M.H."/>
            <person name="Krawcyk A.O."/>
            <person name="De Jong A."/>
            <person name="Holsappel S."/>
            <person name="Eijlander R.T."/>
            <person name="Kuipers O.P."/>
        </authorList>
    </citation>
    <scope>NUCLEOTIDE SEQUENCE [LARGE SCALE GENOMIC DNA]</scope>
    <source>
        <strain evidence="5 6">B4110</strain>
    </source>
</reference>
<comment type="caution">
    <text evidence="5">The sequence shown here is derived from an EMBL/GenBank/DDBJ whole genome shotgun (WGS) entry which is preliminary data.</text>
</comment>
<evidence type="ECO:0000256" key="3">
    <source>
        <dbReference type="ARBA" id="ARBA00023002"/>
    </source>
</evidence>
<accession>A0A150N083</accession>
<proteinExistence type="inferred from homology"/>
<dbReference type="AlphaFoldDB" id="A0A150N083"/>
<evidence type="ECO:0000259" key="4">
    <source>
        <dbReference type="Pfam" id="PF00248"/>
    </source>
</evidence>
<evidence type="ECO:0000313" key="6">
    <source>
        <dbReference type="Proteomes" id="UP000075324"/>
    </source>
</evidence>
<dbReference type="InterPro" id="IPR005399">
    <property type="entry name" value="K_chnl_volt-dep_bsu_KCNAB-rel"/>
</dbReference>
<sequence>MIMHIIDLYIFLKRGAERMKYRKLGRTGLKVSEISLGSWLTYGNSMEKEAAIRVIDKAYELGINSFDTANVYARGEAEKIVGEALRKYPRESYVLATKVFWPMGDGPNDRGLSRKHVFEQLHASLKRLQLDYVDIYYCHRYDKETPIDETLRTIDDLVRQGKVLYVGVSEWTAQQIQEALGVADKYLLDRIVVNQPQYNMFHRYIEKEIIPVCEQNGISQIVFSPLAQGVLTGKYKRGQKVPEGSRASDPKSNMFMNDLLKEEVLVKVEQLEKVAAELGITLSQLALAWVLRQPNVASALIGASRPEQVEENVKAVDVKLTDDVLEKIEEILA</sequence>
<dbReference type="PANTHER" id="PTHR43150:SF2">
    <property type="entry name" value="HYPERKINETIC, ISOFORM M"/>
    <property type="match status" value="1"/>
</dbReference>
<dbReference type="PRINTS" id="PR01577">
    <property type="entry name" value="KCNABCHANNEL"/>
</dbReference>
<dbReference type="GO" id="GO:0005829">
    <property type="term" value="C:cytosol"/>
    <property type="evidence" value="ECO:0007669"/>
    <property type="project" value="UniProtKB-ARBA"/>
</dbReference>
<dbReference type="PANTHER" id="PTHR43150">
    <property type="entry name" value="HYPERKINETIC, ISOFORM M"/>
    <property type="match status" value="1"/>
</dbReference>
<dbReference type="SUPFAM" id="SSF51430">
    <property type="entry name" value="NAD(P)-linked oxidoreductase"/>
    <property type="match status" value="1"/>
</dbReference>
<dbReference type="CDD" id="cd19074">
    <property type="entry name" value="Aldo_ket_red_shaker-like"/>
    <property type="match status" value="1"/>
</dbReference>
<name>A0A150N083_9BACL</name>
<dbReference type="Pfam" id="PF00248">
    <property type="entry name" value="Aldo_ket_red"/>
    <property type="match status" value="1"/>
</dbReference>
<dbReference type="Proteomes" id="UP000075324">
    <property type="component" value="Unassembled WGS sequence"/>
</dbReference>
<evidence type="ECO:0000256" key="1">
    <source>
        <dbReference type="ARBA" id="ARBA00006515"/>
    </source>
</evidence>
<organism evidence="5 6">
    <name type="scientific">Parageobacillus toebii</name>
    <dbReference type="NCBI Taxonomy" id="153151"/>
    <lineage>
        <taxon>Bacteria</taxon>
        <taxon>Bacillati</taxon>
        <taxon>Bacillota</taxon>
        <taxon>Bacilli</taxon>
        <taxon>Bacillales</taxon>
        <taxon>Anoxybacillaceae</taxon>
        <taxon>Parageobacillus</taxon>
    </lineage>
</organism>
<dbReference type="InterPro" id="IPR036812">
    <property type="entry name" value="NAD(P)_OxRdtase_dom_sf"/>
</dbReference>
<dbReference type="EMBL" id="LQYW01000058">
    <property type="protein sequence ID" value="KYD30118.1"/>
    <property type="molecule type" value="Genomic_DNA"/>
</dbReference>